<dbReference type="AlphaFoldDB" id="A0A495VW01"/>
<dbReference type="OrthoDB" id="3699309at2"/>
<evidence type="ECO:0000256" key="2">
    <source>
        <dbReference type="SAM" id="MobiDB-lite"/>
    </source>
</evidence>
<organism evidence="3 4">
    <name type="scientific">Saccharothrix australiensis</name>
    <dbReference type="NCBI Taxonomy" id="2072"/>
    <lineage>
        <taxon>Bacteria</taxon>
        <taxon>Bacillati</taxon>
        <taxon>Actinomycetota</taxon>
        <taxon>Actinomycetes</taxon>
        <taxon>Pseudonocardiales</taxon>
        <taxon>Pseudonocardiaceae</taxon>
        <taxon>Saccharothrix</taxon>
    </lineage>
</organism>
<accession>A0A495VW01</accession>
<dbReference type="RefSeq" id="WP_121003797.1">
    <property type="nucleotide sequence ID" value="NZ_RBXO01000001.1"/>
</dbReference>
<proteinExistence type="inferred from homology"/>
<dbReference type="Proteomes" id="UP000282084">
    <property type="component" value="Unassembled WGS sequence"/>
</dbReference>
<keyword evidence="4" id="KW-1185">Reference proteome</keyword>
<comment type="caution">
    <text evidence="3">The sequence shown here is derived from an EMBL/GenBank/DDBJ whole genome shotgun (WGS) entry which is preliminary data.</text>
</comment>
<gene>
    <name evidence="3" type="ORF">C8E97_2061</name>
</gene>
<dbReference type="EMBL" id="RBXO01000001">
    <property type="protein sequence ID" value="RKT53496.1"/>
    <property type="molecule type" value="Genomic_DNA"/>
</dbReference>
<evidence type="ECO:0000256" key="1">
    <source>
        <dbReference type="ARBA" id="ARBA00005721"/>
    </source>
</evidence>
<reference evidence="3 4" key="1">
    <citation type="submission" date="2018-10" db="EMBL/GenBank/DDBJ databases">
        <title>Sequencing the genomes of 1000 actinobacteria strains.</title>
        <authorList>
            <person name="Klenk H.-P."/>
        </authorList>
    </citation>
    <scope>NUCLEOTIDE SEQUENCE [LARGE SCALE GENOMIC DNA]</scope>
    <source>
        <strain evidence="3 4">DSM 43800</strain>
    </source>
</reference>
<name>A0A495VW01_9PSEU</name>
<feature type="region of interest" description="Disordered" evidence="2">
    <location>
        <begin position="1"/>
        <end position="29"/>
    </location>
</feature>
<dbReference type="Pfam" id="PF03780">
    <property type="entry name" value="Asp23"/>
    <property type="match status" value="1"/>
</dbReference>
<evidence type="ECO:0000313" key="3">
    <source>
        <dbReference type="EMBL" id="RKT53496.1"/>
    </source>
</evidence>
<dbReference type="InterPro" id="IPR005531">
    <property type="entry name" value="Asp23"/>
</dbReference>
<sequence length="122" mass="12938">MTLADAAPRGADVARPAGEDRDARDRGRLDVHPSVVKKVAARAVDRVPGTLPGASVKVRDRGDADVEVAVTVGLRYPAPIRAAAADVRRSVADEVERITGRRVLDVAVTVSALRSALRPRVE</sequence>
<evidence type="ECO:0000313" key="4">
    <source>
        <dbReference type="Proteomes" id="UP000282084"/>
    </source>
</evidence>
<feature type="compositionally biased region" description="Basic and acidic residues" evidence="2">
    <location>
        <begin position="17"/>
        <end position="29"/>
    </location>
</feature>
<protein>
    <submittedName>
        <fullName evidence="3">Putative alkaline shock family protein YloU</fullName>
    </submittedName>
</protein>
<comment type="similarity">
    <text evidence="1">Belongs to the asp23 family.</text>
</comment>